<gene>
    <name evidence="1" type="ORF">FG87_38270</name>
</gene>
<proteinExistence type="predicted"/>
<evidence type="ECO:0000313" key="1">
    <source>
        <dbReference type="EMBL" id="KIA60253.1"/>
    </source>
</evidence>
<sequence length="65" mass="7255">MEFGKIVFDLRAVLGYVVDASIKTVKDFVNQIYFEFRVWSGHVFILALDAPAVVGGIREAVSIVH</sequence>
<comment type="caution">
    <text evidence="1">The sequence shown here is derived from an EMBL/GenBank/DDBJ whole genome shotgun (WGS) entry which is preliminary data.</text>
</comment>
<protein>
    <submittedName>
        <fullName evidence="1">Uncharacterized protein</fullName>
    </submittedName>
</protein>
<evidence type="ECO:0000313" key="2">
    <source>
        <dbReference type="Proteomes" id="UP000031364"/>
    </source>
</evidence>
<reference evidence="1 2" key="1">
    <citation type="journal article" date="2014" name="Int. J. Syst. Evol. Microbiol.">
        <title>Nocardia vulneris sp. nov., isolated from wounds of human patients in North America.</title>
        <authorList>
            <person name="Lasker B.A."/>
            <person name="Bell M."/>
            <person name="Klenk H.P."/>
            <person name="Sproer C."/>
            <person name="Schumann C."/>
            <person name="Schumann P."/>
            <person name="Brown J.M."/>
        </authorList>
    </citation>
    <scope>NUCLEOTIDE SEQUENCE [LARGE SCALE GENOMIC DNA]</scope>
    <source>
        <strain evidence="1 2">W9851</strain>
    </source>
</reference>
<name>A0ABR4Z4P2_9NOCA</name>
<keyword evidence="2" id="KW-1185">Reference proteome</keyword>
<accession>A0ABR4Z4P2</accession>
<dbReference type="EMBL" id="JNFP01000075">
    <property type="protein sequence ID" value="KIA60253.1"/>
    <property type="molecule type" value="Genomic_DNA"/>
</dbReference>
<organism evidence="1 2">
    <name type="scientific">Nocardia vulneris</name>
    <dbReference type="NCBI Taxonomy" id="1141657"/>
    <lineage>
        <taxon>Bacteria</taxon>
        <taxon>Bacillati</taxon>
        <taxon>Actinomycetota</taxon>
        <taxon>Actinomycetes</taxon>
        <taxon>Mycobacteriales</taxon>
        <taxon>Nocardiaceae</taxon>
        <taxon>Nocardia</taxon>
    </lineage>
</organism>
<dbReference type="Proteomes" id="UP000031364">
    <property type="component" value="Unassembled WGS sequence"/>
</dbReference>